<evidence type="ECO:0000313" key="1">
    <source>
        <dbReference type="EMBL" id="ABC63689.1"/>
    </source>
</evidence>
<dbReference type="KEGG" id="eli:ELI_07985"/>
<keyword evidence="2" id="KW-1185">Reference proteome</keyword>
<accession>Q2N9F2</accession>
<proteinExistence type="predicted"/>
<dbReference type="EMBL" id="CP000157">
    <property type="protein sequence ID" value="ABC63689.1"/>
    <property type="molecule type" value="Genomic_DNA"/>
</dbReference>
<evidence type="ECO:0000313" key="2">
    <source>
        <dbReference type="Proteomes" id="UP000008808"/>
    </source>
</evidence>
<dbReference type="STRING" id="314225.ELI_07985"/>
<sequence length="97" mass="10451">MFGKLPSGASITISDSDVRKKDSCVIIGWVNETSSVDEVQNQVTRLLGLEFEDDPTGAKTAKSNGWNYALMSFTKPDVTDQTRVIIVITSNNASAAP</sequence>
<protein>
    <submittedName>
        <fullName evidence="1">Uncharacterized protein</fullName>
    </submittedName>
</protein>
<dbReference type="HOGENOM" id="CLU_2342459_0_0_5"/>
<reference evidence="2" key="1">
    <citation type="journal article" date="2009" name="J. Bacteriol.">
        <title>Complete genome sequence of Erythrobacter litoralis HTCC2594.</title>
        <authorList>
            <person name="Oh H.M."/>
            <person name="Giovannoni S.J."/>
            <person name="Ferriera S."/>
            <person name="Johnson J."/>
            <person name="Cho J.C."/>
        </authorList>
    </citation>
    <scope>NUCLEOTIDE SEQUENCE [LARGE SCALE GENOMIC DNA]</scope>
    <source>
        <strain evidence="2">HTCC2594</strain>
    </source>
</reference>
<organism evidence="1 2">
    <name type="scientific">Erythrobacter litoralis (strain HTCC2594)</name>
    <dbReference type="NCBI Taxonomy" id="314225"/>
    <lineage>
        <taxon>Bacteria</taxon>
        <taxon>Pseudomonadati</taxon>
        <taxon>Pseudomonadota</taxon>
        <taxon>Alphaproteobacteria</taxon>
        <taxon>Sphingomonadales</taxon>
        <taxon>Erythrobacteraceae</taxon>
        <taxon>Erythrobacter/Porphyrobacter group</taxon>
        <taxon>Erythrobacter</taxon>
    </lineage>
</organism>
<gene>
    <name evidence="1" type="ordered locus">ELI_07985</name>
</gene>
<dbReference type="Proteomes" id="UP000008808">
    <property type="component" value="Chromosome"/>
</dbReference>
<name>Q2N9F2_ERYLH</name>
<dbReference type="AlphaFoldDB" id="Q2N9F2"/>